<keyword evidence="3" id="KW-0677">Repeat</keyword>
<evidence type="ECO:0000313" key="5">
    <source>
        <dbReference type="Proteomes" id="UP001149813"/>
    </source>
</evidence>
<dbReference type="GO" id="GO:0048471">
    <property type="term" value="C:perinuclear region of cytoplasm"/>
    <property type="evidence" value="ECO:0007669"/>
    <property type="project" value="TreeGrafter"/>
</dbReference>
<proteinExistence type="predicted"/>
<feature type="non-terminal residue" evidence="4">
    <location>
        <position position="1"/>
    </location>
</feature>
<dbReference type="Gene3D" id="3.80.10.10">
    <property type="entry name" value="Ribonuclease Inhibitor"/>
    <property type="match status" value="3"/>
</dbReference>
<keyword evidence="5" id="KW-1185">Reference proteome</keyword>
<organism evidence="4 5">
    <name type="scientific">Coemansia erecta</name>
    <dbReference type="NCBI Taxonomy" id="147472"/>
    <lineage>
        <taxon>Eukaryota</taxon>
        <taxon>Fungi</taxon>
        <taxon>Fungi incertae sedis</taxon>
        <taxon>Zoopagomycota</taxon>
        <taxon>Kickxellomycotina</taxon>
        <taxon>Kickxellomycetes</taxon>
        <taxon>Kickxellales</taxon>
        <taxon>Kickxellaceae</taxon>
        <taxon>Coemansia</taxon>
    </lineage>
</organism>
<dbReference type="GO" id="GO:0006913">
    <property type="term" value="P:nucleocytoplasmic transport"/>
    <property type="evidence" value="ECO:0007669"/>
    <property type="project" value="TreeGrafter"/>
</dbReference>
<evidence type="ECO:0000256" key="1">
    <source>
        <dbReference type="ARBA" id="ARBA00022468"/>
    </source>
</evidence>
<comment type="caution">
    <text evidence="4">The sequence shown here is derived from an EMBL/GenBank/DDBJ whole genome shotgun (WGS) entry which is preliminary data.</text>
</comment>
<dbReference type="Proteomes" id="UP001149813">
    <property type="component" value="Unassembled WGS sequence"/>
</dbReference>
<evidence type="ECO:0000256" key="2">
    <source>
        <dbReference type="ARBA" id="ARBA00022614"/>
    </source>
</evidence>
<dbReference type="InterPro" id="IPR027038">
    <property type="entry name" value="RanGap"/>
</dbReference>
<evidence type="ECO:0008006" key="6">
    <source>
        <dbReference type="Google" id="ProtNLM"/>
    </source>
</evidence>
<reference evidence="4" key="1">
    <citation type="submission" date="2022-07" db="EMBL/GenBank/DDBJ databases">
        <title>Phylogenomic reconstructions and comparative analyses of Kickxellomycotina fungi.</title>
        <authorList>
            <person name="Reynolds N.K."/>
            <person name="Stajich J.E."/>
            <person name="Barry K."/>
            <person name="Grigoriev I.V."/>
            <person name="Crous P."/>
            <person name="Smith M.E."/>
        </authorList>
    </citation>
    <scope>NUCLEOTIDE SEQUENCE</scope>
    <source>
        <strain evidence="4">NBRC 32514</strain>
    </source>
</reference>
<dbReference type="OrthoDB" id="333024at2759"/>
<accession>A0A9W7XVC7</accession>
<gene>
    <name evidence="4" type="ORF">LPJ53_005999</name>
</gene>
<dbReference type="PANTHER" id="PTHR24113:SF12">
    <property type="entry name" value="RAN GTPASE-ACTIVATING PROTEIN 1"/>
    <property type="match status" value="1"/>
</dbReference>
<dbReference type="AlphaFoldDB" id="A0A9W7XVC7"/>
<dbReference type="GO" id="GO:0005634">
    <property type="term" value="C:nucleus"/>
    <property type="evidence" value="ECO:0007669"/>
    <property type="project" value="TreeGrafter"/>
</dbReference>
<dbReference type="InterPro" id="IPR032675">
    <property type="entry name" value="LRR_dom_sf"/>
</dbReference>
<dbReference type="SMART" id="SM00368">
    <property type="entry name" value="LRR_RI"/>
    <property type="match status" value="7"/>
</dbReference>
<dbReference type="PANTHER" id="PTHR24113">
    <property type="entry name" value="RAN GTPASE-ACTIVATING PROTEIN 1"/>
    <property type="match status" value="1"/>
</dbReference>
<keyword evidence="1" id="KW-0343">GTPase activation</keyword>
<dbReference type="Pfam" id="PF13516">
    <property type="entry name" value="LRR_6"/>
    <property type="match status" value="5"/>
</dbReference>
<dbReference type="InterPro" id="IPR001611">
    <property type="entry name" value="Leu-rich_rpt"/>
</dbReference>
<sequence length="430" mass="46948">DAPMGLYSLEFFQIGLADSSCQALGQILCAQPLLRHLKLSSNLIGPSGIRKLVTALSSNCPQLTTLDLSDNRLQSAGAEYLAQYMLAYGQGIRSLDVSSNEITLAGADSLAAILRPEYGTSLAFLNLDMNQLGSHGCIALAGALATNHTLETLKCSRNNIFDQGCQTLFASLGRNTTLRHLDISGNFITHVGAQAIGEYLQAPSDTADSHGGLEPGMRTLDVSGNSLHDEGMDSICSGLRANNSLVHLVADNTEISDVGALTASRLLEHKAGSPTSLITLSLRFSRHITDLGYRALVAACKTNTHILSLKVDLQFDEWRPVWSCLERTFIYNNMRAIDRYRAPLLIATRGRMLLRDPPNPTGILKLPMDIRRLIIDKIDRYGVLSPQQRSRAVEIATSADRCNCTTKVDVLAYILKDDYAFVQEIYKAIH</sequence>
<dbReference type="GO" id="GO:0005096">
    <property type="term" value="F:GTPase activator activity"/>
    <property type="evidence" value="ECO:0007669"/>
    <property type="project" value="UniProtKB-KW"/>
</dbReference>
<evidence type="ECO:0000256" key="3">
    <source>
        <dbReference type="ARBA" id="ARBA00022737"/>
    </source>
</evidence>
<dbReference type="EMBL" id="JANBOJ010000459">
    <property type="protein sequence ID" value="KAJ1719194.1"/>
    <property type="molecule type" value="Genomic_DNA"/>
</dbReference>
<keyword evidence="2" id="KW-0433">Leucine-rich repeat</keyword>
<dbReference type="SUPFAM" id="SSF52047">
    <property type="entry name" value="RNI-like"/>
    <property type="match status" value="1"/>
</dbReference>
<dbReference type="GO" id="GO:0005829">
    <property type="term" value="C:cytosol"/>
    <property type="evidence" value="ECO:0007669"/>
    <property type="project" value="TreeGrafter"/>
</dbReference>
<name>A0A9W7XVC7_9FUNG</name>
<protein>
    <recommendedName>
        <fullName evidence="6">RNI-like protein</fullName>
    </recommendedName>
</protein>
<evidence type="ECO:0000313" key="4">
    <source>
        <dbReference type="EMBL" id="KAJ1719194.1"/>
    </source>
</evidence>
<dbReference type="GO" id="GO:0031267">
    <property type="term" value="F:small GTPase binding"/>
    <property type="evidence" value="ECO:0007669"/>
    <property type="project" value="TreeGrafter"/>
</dbReference>